<comment type="caution">
    <text evidence="1">The sequence shown here is derived from an EMBL/GenBank/DDBJ whole genome shotgun (WGS) entry which is preliminary data.</text>
</comment>
<protein>
    <submittedName>
        <fullName evidence="1">Uncharacterized protein</fullName>
    </submittedName>
</protein>
<dbReference type="Proteomes" id="UP000033881">
    <property type="component" value="Unassembled WGS sequence"/>
</dbReference>
<proteinExistence type="predicted"/>
<reference evidence="1 2" key="1">
    <citation type="journal article" date="2015" name="Nature">
        <title>rRNA introns, odd ribosomes, and small enigmatic genomes across a large radiation of phyla.</title>
        <authorList>
            <person name="Brown C.T."/>
            <person name="Hug L.A."/>
            <person name="Thomas B.C."/>
            <person name="Sharon I."/>
            <person name="Castelle C.J."/>
            <person name="Singh A."/>
            <person name="Wilkins M.J."/>
            <person name="Williams K.H."/>
            <person name="Banfield J.F."/>
        </authorList>
    </citation>
    <scope>NUCLEOTIDE SEQUENCE [LARGE SCALE GENOMIC DNA]</scope>
</reference>
<accession>A0A0G0M6X8</accession>
<sequence>MLLIRRQHYDRDYHSDTWVYSAVNFCVLQPFVSEYMKKMDEIYLYVQGSMKQEWSSFCSKLLMNIRNHIKKQLGI</sequence>
<gene>
    <name evidence="1" type="ORF">UT24_C0022G0014</name>
</gene>
<name>A0A0G0M6X8_9BACT</name>
<organism evidence="1 2">
    <name type="scientific">Candidatus Woesebacteria bacterium GW2011_GWB1_39_12</name>
    <dbReference type="NCBI Taxonomy" id="1618574"/>
    <lineage>
        <taxon>Bacteria</taxon>
        <taxon>Candidatus Woeseibacteriota</taxon>
    </lineage>
</organism>
<dbReference type="EMBL" id="LBWB01000022">
    <property type="protein sequence ID" value="KKQ99893.1"/>
    <property type="molecule type" value="Genomic_DNA"/>
</dbReference>
<evidence type="ECO:0000313" key="1">
    <source>
        <dbReference type="EMBL" id="KKQ99893.1"/>
    </source>
</evidence>
<dbReference type="STRING" id="1618574.UT24_C0022G0014"/>
<dbReference type="AlphaFoldDB" id="A0A0G0M6X8"/>
<evidence type="ECO:0000313" key="2">
    <source>
        <dbReference type="Proteomes" id="UP000033881"/>
    </source>
</evidence>